<organism evidence="1">
    <name type="scientific">Erwinia amylovora</name>
    <name type="common">Fire blight bacteria</name>
    <dbReference type="NCBI Taxonomy" id="552"/>
    <lineage>
        <taxon>Bacteria</taxon>
        <taxon>Pseudomonadati</taxon>
        <taxon>Pseudomonadota</taxon>
        <taxon>Gammaproteobacteria</taxon>
        <taxon>Enterobacterales</taxon>
        <taxon>Erwiniaceae</taxon>
        <taxon>Erwinia</taxon>
    </lineage>
</organism>
<gene>
    <name evidence="1" type="ORF">EAMY692_p20024</name>
</gene>
<dbReference type="AlphaFoldDB" id="A0A0N7L014"/>
<reference evidence="1" key="1">
    <citation type="submission" date="2013-11" db="EMBL/GenBank/DDBJ databases">
        <title>The novel cryptic plasmid pEA68 of Erwinia amylovora strain 692 and definition of a novel family of plasmids.</title>
        <authorList>
            <person name="Ismail E."/>
            <person name="Blom J."/>
            <person name="Bultreys A."/>
            <person name="Ivanovic M."/>
            <person name="Obradovic A."/>
            <person name="Van Doorn J."/>
            <person name="Bergsma-Vlami M."/>
            <person name="Maes M."/>
            <person name="Willems A."/>
            <person name="Stockwell V."/>
            <person name="Smits T.H.M."/>
            <person name="Pulawska J."/>
        </authorList>
    </citation>
    <scope>NUCLEOTIDE SEQUENCE [LARGE SCALE GENOMIC DNA]</scope>
    <source>
        <strain evidence="1">692</strain>
        <plasmid evidence="1">pEA29</plasmid>
    </source>
</reference>
<dbReference type="EMBL" id="HG813239">
    <property type="protein sequence ID" value="CDM08150.1"/>
    <property type="molecule type" value="Genomic_DNA"/>
</dbReference>
<accession>A0A0N7L014</accession>
<proteinExistence type="predicted"/>
<evidence type="ECO:0000313" key="1">
    <source>
        <dbReference type="EMBL" id="CDM08150.1"/>
    </source>
</evidence>
<geneLocation type="plasmid" evidence="1">
    <name>pEA29</name>
</geneLocation>
<keyword evidence="1" id="KW-0614">Plasmid</keyword>
<name>A0A0N7L014_ERWAM</name>
<protein>
    <submittedName>
        <fullName evidence="1">Uncharacterized protein</fullName>
    </submittedName>
</protein>
<sequence>MSNDSYTLIHISSYAHKCIYTKAHILIASPV</sequence>